<organism evidence="1 2">
    <name type="scientific">Colocasia esculenta</name>
    <name type="common">Wild taro</name>
    <name type="synonym">Arum esculentum</name>
    <dbReference type="NCBI Taxonomy" id="4460"/>
    <lineage>
        <taxon>Eukaryota</taxon>
        <taxon>Viridiplantae</taxon>
        <taxon>Streptophyta</taxon>
        <taxon>Embryophyta</taxon>
        <taxon>Tracheophyta</taxon>
        <taxon>Spermatophyta</taxon>
        <taxon>Magnoliopsida</taxon>
        <taxon>Liliopsida</taxon>
        <taxon>Araceae</taxon>
        <taxon>Aroideae</taxon>
        <taxon>Colocasieae</taxon>
        <taxon>Colocasia</taxon>
    </lineage>
</organism>
<proteinExistence type="predicted"/>
<dbReference type="EMBL" id="NMUH01003677">
    <property type="protein sequence ID" value="MQM06630.1"/>
    <property type="molecule type" value="Genomic_DNA"/>
</dbReference>
<comment type="caution">
    <text evidence="1">The sequence shown here is derived from an EMBL/GenBank/DDBJ whole genome shotgun (WGS) entry which is preliminary data.</text>
</comment>
<gene>
    <name evidence="1" type="ORF">Taro_039457</name>
</gene>
<accession>A0A843WVT8</accession>
<protein>
    <submittedName>
        <fullName evidence="1">Uncharacterized protein</fullName>
    </submittedName>
</protein>
<sequence>MDPTENGAYPWVAQAAIAEGRLGGVVAHLACYSLGLVECKVEECLLTFLALYCSVYSSIKHGCSCHWDRPYRTLLGTVRYDPYCTGTPPPPAPPSLCYTTPHLVPPPSAAFLLPWLLLLLLPQLLLERWVRGLPWWENPIDEGSPLWGLPALWEPHQGPHGKTPPRVGCPLWFLSPLQGPPRKKNWGGGVICMDGIVGSSGLVGPSRFRPESGRIRRSARLQWSLADLGSARLQHEDHGGESSPISCL</sequence>
<reference evidence="1" key="1">
    <citation type="submission" date="2017-07" db="EMBL/GenBank/DDBJ databases">
        <title>Taro Niue Genome Assembly and Annotation.</title>
        <authorList>
            <person name="Atibalentja N."/>
            <person name="Keating K."/>
            <person name="Fields C.J."/>
        </authorList>
    </citation>
    <scope>NUCLEOTIDE SEQUENCE</scope>
    <source>
        <strain evidence="1">Niue_2</strain>
        <tissue evidence="1">Leaf</tissue>
    </source>
</reference>
<evidence type="ECO:0000313" key="2">
    <source>
        <dbReference type="Proteomes" id="UP000652761"/>
    </source>
</evidence>
<dbReference type="Proteomes" id="UP000652761">
    <property type="component" value="Unassembled WGS sequence"/>
</dbReference>
<evidence type="ECO:0000313" key="1">
    <source>
        <dbReference type="EMBL" id="MQM06630.1"/>
    </source>
</evidence>
<name>A0A843WVT8_COLES</name>
<dbReference type="AlphaFoldDB" id="A0A843WVT8"/>
<keyword evidence="2" id="KW-1185">Reference proteome</keyword>